<dbReference type="EMBL" id="JAUSUF010000006">
    <property type="protein sequence ID" value="MDQ0150079.1"/>
    <property type="molecule type" value="Genomic_DNA"/>
</dbReference>
<proteinExistence type="predicted"/>
<reference evidence="2 3" key="1">
    <citation type="submission" date="2023-07" db="EMBL/GenBank/DDBJ databases">
        <title>Genomic Encyclopedia of Type Strains, Phase IV (KMG-IV): sequencing the most valuable type-strain genomes for metagenomic binning, comparative biology and taxonomic classification.</title>
        <authorList>
            <person name="Goeker M."/>
        </authorList>
    </citation>
    <scope>NUCLEOTIDE SEQUENCE [LARGE SCALE GENOMIC DNA]</scope>
    <source>
        <strain evidence="2 3">DSM 20694</strain>
    </source>
</reference>
<keyword evidence="3" id="KW-1185">Reference proteome</keyword>
<evidence type="ECO:0000313" key="2">
    <source>
        <dbReference type="EMBL" id="MDQ0150079.1"/>
    </source>
</evidence>
<organism evidence="2 3">
    <name type="scientific">Eubacterium multiforme</name>
    <dbReference type="NCBI Taxonomy" id="83339"/>
    <lineage>
        <taxon>Bacteria</taxon>
        <taxon>Bacillati</taxon>
        <taxon>Bacillota</taxon>
        <taxon>Clostridia</taxon>
        <taxon>Eubacteriales</taxon>
        <taxon>Eubacteriaceae</taxon>
        <taxon>Eubacterium</taxon>
    </lineage>
</organism>
<comment type="caution">
    <text evidence="2">The sequence shown here is derived from an EMBL/GenBank/DDBJ whole genome shotgun (WGS) entry which is preliminary data.</text>
</comment>
<sequence length="274" mass="31562">MKDQKRRYVSILIVIILLITIPIILYNYYGPGRKQIVAANKFIKKLQSENMIEKNNEHIKFQMEEKTGTDKENETYSLISNNYRIDLNKNFDVISFADKMKVNNVINVTPEEGEGIAKEYLSKICSGDYRVKEVNRNDLKDESPFYSIIFSKYEDGYPYYSEEVIININKNNGKLQGYVNKTKDDNHNDIKINISKEKAEETALKLFKNVSSGGKIKGKSYLAFCNKKEVLNKSELAYVVNVSNDKENMIYFISSDSGKLINAFSNTVKKTKVE</sequence>
<keyword evidence="1" id="KW-0472">Membrane</keyword>
<name>A0ABT9UUT2_9FIRM</name>
<dbReference type="Proteomes" id="UP001228504">
    <property type="component" value="Unassembled WGS sequence"/>
</dbReference>
<keyword evidence="1" id="KW-0812">Transmembrane</keyword>
<keyword evidence="1" id="KW-1133">Transmembrane helix</keyword>
<dbReference type="RefSeq" id="WP_307486436.1">
    <property type="nucleotide sequence ID" value="NZ_JAUSUF010000006.1"/>
</dbReference>
<feature type="transmembrane region" description="Helical" evidence="1">
    <location>
        <begin position="7"/>
        <end position="29"/>
    </location>
</feature>
<evidence type="ECO:0000313" key="3">
    <source>
        <dbReference type="Proteomes" id="UP001228504"/>
    </source>
</evidence>
<accession>A0ABT9UUT2</accession>
<evidence type="ECO:0000256" key="1">
    <source>
        <dbReference type="SAM" id="Phobius"/>
    </source>
</evidence>
<gene>
    <name evidence="2" type="ORF">J2S18_002015</name>
</gene>
<protein>
    <recommendedName>
        <fullName evidence="4">Peptidase propeptide and YPEB domain-containing protein</fullName>
    </recommendedName>
</protein>
<evidence type="ECO:0008006" key="4">
    <source>
        <dbReference type="Google" id="ProtNLM"/>
    </source>
</evidence>